<evidence type="ECO:0000313" key="4">
    <source>
        <dbReference type="EMBL" id="KAH6755936.1"/>
    </source>
</evidence>
<dbReference type="SMART" id="SM00355">
    <property type="entry name" value="ZnF_C2H2"/>
    <property type="match status" value="1"/>
</dbReference>
<feature type="compositionally biased region" description="Polar residues" evidence="2">
    <location>
        <begin position="1"/>
        <end position="13"/>
    </location>
</feature>
<comment type="caution">
    <text evidence="4">The sequence shown here is derived from an EMBL/GenBank/DDBJ whole genome shotgun (WGS) entry which is preliminary data.</text>
</comment>
<organism evidence="4 5">
    <name type="scientific">Perilla frutescens var. hirtella</name>
    <name type="common">Perilla citriodora</name>
    <name type="synonym">Perilla setoyensis</name>
    <dbReference type="NCBI Taxonomy" id="608512"/>
    <lineage>
        <taxon>Eukaryota</taxon>
        <taxon>Viridiplantae</taxon>
        <taxon>Streptophyta</taxon>
        <taxon>Embryophyta</taxon>
        <taxon>Tracheophyta</taxon>
        <taxon>Spermatophyta</taxon>
        <taxon>Magnoliopsida</taxon>
        <taxon>eudicotyledons</taxon>
        <taxon>Gunneridae</taxon>
        <taxon>Pentapetalae</taxon>
        <taxon>asterids</taxon>
        <taxon>lamiids</taxon>
        <taxon>Lamiales</taxon>
        <taxon>Lamiaceae</taxon>
        <taxon>Nepetoideae</taxon>
        <taxon>Elsholtzieae</taxon>
        <taxon>Perilla</taxon>
    </lineage>
</organism>
<dbReference type="PANTHER" id="PTHR47591:SF1">
    <property type="entry name" value="ZINC FINGER PROTEIN ZAT2-RELATED"/>
    <property type="match status" value="1"/>
</dbReference>
<dbReference type="Proteomes" id="UP001190926">
    <property type="component" value="Unassembled WGS sequence"/>
</dbReference>
<keyword evidence="5" id="KW-1185">Reference proteome</keyword>
<name>A0AAD4NWQ4_PERFH</name>
<evidence type="ECO:0000256" key="1">
    <source>
        <dbReference type="PROSITE-ProRule" id="PRU00042"/>
    </source>
</evidence>
<proteinExistence type="predicted"/>
<gene>
    <name evidence="4" type="ORF">C2S53_007062</name>
</gene>
<dbReference type="AlphaFoldDB" id="A0AAD4NWQ4"/>
<dbReference type="SUPFAM" id="SSF57667">
    <property type="entry name" value="beta-beta-alpha zinc fingers"/>
    <property type="match status" value="1"/>
</dbReference>
<keyword evidence="1" id="KW-0863">Zinc-finger</keyword>
<feature type="region of interest" description="Disordered" evidence="2">
    <location>
        <begin position="198"/>
        <end position="228"/>
    </location>
</feature>
<dbReference type="EMBL" id="SDAM02029574">
    <property type="protein sequence ID" value="KAH6755936.1"/>
    <property type="molecule type" value="Genomic_DNA"/>
</dbReference>
<dbReference type="PROSITE" id="PS00028">
    <property type="entry name" value="ZINC_FINGER_C2H2_1"/>
    <property type="match status" value="1"/>
</dbReference>
<dbReference type="InterPro" id="IPR013087">
    <property type="entry name" value="Znf_C2H2_type"/>
</dbReference>
<feature type="compositionally biased region" description="Gly residues" evidence="2">
    <location>
        <begin position="129"/>
        <end position="139"/>
    </location>
</feature>
<dbReference type="PANTHER" id="PTHR47591">
    <property type="entry name" value="ZINC FINGER PROTEIN ZAT2-RELATED"/>
    <property type="match status" value="1"/>
</dbReference>
<sequence>MKNSGAESSASNLTPPPNEESPRRRSGEGNTPNASPRGRSYPPRHPWEMHLFTPPRPTVPPVMGVPGRSAFGPYRPPAPLWPSPGSGHGPSGSSFQVARAVPIGGGVAVAGALRIGGSPSAGRKRGREGGAGSSGGGGNQPENFQHCSVCNKRFGSSKALFGHMRSHPDRGWKGVHPPPAFKAEEEFADLRVEAAALAEAAEKEAEDEAGEGTSYRVPDLNQPPPPDA</sequence>
<dbReference type="GO" id="GO:0008270">
    <property type="term" value="F:zinc ion binding"/>
    <property type="evidence" value="ECO:0007669"/>
    <property type="project" value="UniProtKB-KW"/>
</dbReference>
<dbReference type="Pfam" id="PF13912">
    <property type="entry name" value="zf-C2H2_6"/>
    <property type="match status" value="1"/>
</dbReference>
<dbReference type="PROSITE" id="PS50157">
    <property type="entry name" value="ZINC_FINGER_C2H2_2"/>
    <property type="match status" value="1"/>
</dbReference>
<keyword evidence="1" id="KW-0479">Metal-binding</keyword>
<feature type="region of interest" description="Disordered" evidence="2">
    <location>
        <begin position="114"/>
        <end position="146"/>
    </location>
</feature>
<reference evidence="4 5" key="1">
    <citation type="journal article" date="2021" name="Nat. Commun.">
        <title>Incipient diploidization of the medicinal plant Perilla within 10,000 years.</title>
        <authorList>
            <person name="Zhang Y."/>
            <person name="Shen Q."/>
            <person name="Leng L."/>
            <person name="Zhang D."/>
            <person name="Chen S."/>
            <person name="Shi Y."/>
            <person name="Ning Z."/>
            <person name="Chen S."/>
        </authorList>
    </citation>
    <scope>NUCLEOTIDE SEQUENCE [LARGE SCALE GENOMIC DNA]</scope>
    <source>
        <strain evidence="5">cv. PC099</strain>
    </source>
</reference>
<keyword evidence="1" id="KW-0862">Zinc</keyword>
<feature type="region of interest" description="Disordered" evidence="2">
    <location>
        <begin position="1"/>
        <end position="96"/>
    </location>
</feature>
<evidence type="ECO:0000259" key="3">
    <source>
        <dbReference type="PROSITE" id="PS50157"/>
    </source>
</evidence>
<protein>
    <submittedName>
        <fullName evidence="4">C2H2-like zinc finger protein</fullName>
    </submittedName>
</protein>
<dbReference type="InterPro" id="IPR036236">
    <property type="entry name" value="Znf_C2H2_sf"/>
</dbReference>
<accession>A0AAD4NWQ4</accession>
<feature type="domain" description="C2H2-type" evidence="3">
    <location>
        <begin position="145"/>
        <end position="167"/>
    </location>
</feature>
<dbReference type="Gene3D" id="3.30.160.60">
    <property type="entry name" value="Classic Zinc Finger"/>
    <property type="match status" value="1"/>
</dbReference>
<evidence type="ECO:0000313" key="5">
    <source>
        <dbReference type="Proteomes" id="UP001190926"/>
    </source>
</evidence>
<evidence type="ECO:0000256" key="2">
    <source>
        <dbReference type="SAM" id="MobiDB-lite"/>
    </source>
</evidence>